<dbReference type="InterPro" id="IPR024185">
    <property type="entry name" value="FTHF_cligase-like_sf"/>
</dbReference>
<sequence>MTEHLIERLNQKGFHVRRIQSPIDFLKAWNTVVRDVSGPIVVLSDPITNLWLDRYDNVTWVPEDAGRDVVFRAALGFTGVSFALADTGTVMLAEDSGYARLVSNMVPRHIALIPENRIAANWQEAVSRLRQESSHLPRILSFISGPSQTADIQGTLIRGMHGPIHVEAWLVPPVSGASTLT</sequence>
<protein>
    <submittedName>
        <fullName evidence="2">LUD domain-containing protein</fullName>
    </submittedName>
</protein>
<dbReference type="RefSeq" id="WP_169096534.1">
    <property type="nucleotide sequence ID" value="NZ_JABBVZ010000006.1"/>
</dbReference>
<evidence type="ECO:0000259" key="1">
    <source>
        <dbReference type="Pfam" id="PF02589"/>
    </source>
</evidence>
<dbReference type="SUPFAM" id="SSF100950">
    <property type="entry name" value="NagB/RpiA/CoA transferase-like"/>
    <property type="match status" value="1"/>
</dbReference>
<dbReference type="EMBL" id="JABBVZ010000006">
    <property type="protein sequence ID" value="NMP21310.1"/>
    <property type="molecule type" value="Genomic_DNA"/>
</dbReference>
<evidence type="ECO:0000313" key="2">
    <source>
        <dbReference type="EMBL" id="NMP21310.1"/>
    </source>
</evidence>
<dbReference type="Gene3D" id="3.40.50.10420">
    <property type="entry name" value="NagB/RpiA/CoA transferase-like"/>
    <property type="match status" value="1"/>
</dbReference>
<organism evidence="2 3">
    <name type="scientific">Sulfobacillus harzensis</name>
    <dbReference type="NCBI Taxonomy" id="2729629"/>
    <lineage>
        <taxon>Bacteria</taxon>
        <taxon>Bacillati</taxon>
        <taxon>Bacillota</taxon>
        <taxon>Clostridia</taxon>
        <taxon>Eubacteriales</taxon>
        <taxon>Clostridiales Family XVII. Incertae Sedis</taxon>
        <taxon>Sulfobacillus</taxon>
    </lineage>
</organism>
<accession>A0A7Y0L141</accession>
<dbReference type="Pfam" id="PF02589">
    <property type="entry name" value="LUD_dom"/>
    <property type="match status" value="1"/>
</dbReference>
<name>A0A7Y0L141_9FIRM</name>
<comment type="caution">
    <text evidence="2">The sequence shown here is derived from an EMBL/GenBank/DDBJ whole genome shotgun (WGS) entry which is preliminary data.</text>
</comment>
<dbReference type="AlphaFoldDB" id="A0A7Y0L141"/>
<gene>
    <name evidence="2" type="ORF">HIJ39_02930</name>
</gene>
<dbReference type="PANTHER" id="PTHR43682">
    <property type="entry name" value="LACTATE UTILIZATION PROTEIN C"/>
    <property type="match status" value="1"/>
</dbReference>
<reference evidence="2 3" key="1">
    <citation type="submission" date="2020-04" db="EMBL/GenBank/DDBJ databases">
        <authorList>
            <person name="Zhang R."/>
            <person name="Schippers A."/>
        </authorList>
    </citation>
    <scope>NUCLEOTIDE SEQUENCE [LARGE SCALE GENOMIC DNA]</scope>
    <source>
        <strain evidence="2 3">DSM 109850</strain>
    </source>
</reference>
<keyword evidence="3" id="KW-1185">Reference proteome</keyword>
<dbReference type="InterPro" id="IPR037171">
    <property type="entry name" value="NagB/RpiA_transferase-like"/>
</dbReference>
<evidence type="ECO:0000313" key="3">
    <source>
        <dbReference type="Proteomes" id="UP000533476"/>
    </source>
</evidence>
<dbReference type="InterPro" id="IPR003741">
    <property type="entry name" value="LUD_dom"/>
</dbReference>
<dbReference type="PANTHER" id="PTHR43682:SF1">
    <property type="entry name" value="LACTATE UTILIZATION PROTEIN C"/>
    <property type="match status" value="1"/>
</dbReference>
<proteinExistence type="predicted"/>
<feature type="domain" description="LUD" evidence="1">
    <location>
        <begin position="3"/>
        <end position="166"/>
    </location>
</feature>
<dbReference type="Proteomes" id="UP000533476">
    <property type="component" value="Unassembled WGS sequence"/>
</dbReference>